<evidence type="ECO:0000313" key="3">
    <source>
        <dbReference type="EMBL" id="WVW85106.1"/>
    </source>
</evidence>
<name>A0A1B9FZD3_9TREE</name>
<dbReference type="GeneID" id="30209990"/>
<reference evidence="2" key="3">
    <citation type="submission" date="2014-01" db="EMBL/GenBank/DDBJ databases">
        <title>Evolution of pathogenesis and genome organization in the Tremellales.</title>
        <authorList>
            <person name="Cuomo C."/>
            <person name="Litvintseva A."/>
            <person name="Heitman J."/>
            <person name="Chen Y."/>
            <person name="Sun S."/>
            <person name="Springer D."/>
            <person name="Dromer F."/>
            <person name="Young S."/>
            <person name="Zeng Q."/>
            <person name="Chapman S."/>
            <person name="Gujja S."/>
            <person name="Saif S."/>
            <person name="Birren B."/>
        </authorList>
    </citation>
    <scope>NUCLEOTIDE SEQUENCE</scope>
    <source>
        <strain evidence="2">CBS 10118</strain>
    </source>
</reference>
<feature type="region of interest" description="Disordered" evidence="1">
    <location>
        <begin position="1"/>
        <end position="37"/>
    </location>
</feature>
<feature type="compositionally biased region" description="Low complexity" evidence="1">
    <location>
        <begin position="1"/>
        <end position="12"/>
    </location>
</feature>
<keyword evidence="4" id="KW-1185">Reference proteome</keyword>
<accession>A0A1B9FZD3</accession>
<feature type="region of interest" description="Disordered" evidence="1">
    <location>
        <begin position="208"/>
        <end position="263"/>
    </location>
</feature>
<gene>
    <name evidence="2" type="ORF">I302_05591</name>
    <name evidence="3" type="ORF">I302_107143</name>
</gene>
<evidence type="ECO:0000256" key="1">
    <source>
        <dbReference type="SAM" id="MobiDB-lite"/>
    </source>
</evidence>
<dbReference type="RefSeq" id="XP_019045203.1">
    <property type="nucleotide sequence ID" value="XM_019192206.1"/>
</dbReference>
<evidence type="ECO:0000313" key="2">
    <source>
        <dbReference type="EMBL" id="OCF24133.1"/>
    </source>
</evidence>
<dbReference type="OrthoDB" id="2595587at2759"/>
<dbReference type="EMBL" id="CP144545">
    <property type="protein sequence ID" value="WVW85106.1"/>
    <property type="molecule type" value="Genomic_DNA"/>
</dbReference>
<dbReference type="AlphaFoldDB" id="A0A1B9FZD3"/>
<reference evidence="2" key="1">
    <citation type="submission" date="2013-07" db="EMBL/GenBank/DDBJ databases">
        <title>The Genome Sequence of Cryptococcus bestiolae CBS10118.</title>
        <authorList>
            <consortium name="The Broad Institute Genome Sequencing Platform"/>
            <person name="Cuomo C."/>
            <person name="Litvintseva A."/>
            <person name="Chen Y."/>
            <person name="Heitman J."/>
            <person name="Sun S."/>
            <person name="Springer D."/>
            <person name="Dromer F."/>
            <person name="Young S.K."/>
            <person name="Zeng Q."/>
            <person name="Gargeya S."/>
            <person name="Fitzgerald M."/>
            <person name="Abouelleil A."/>
            <person name="Alvarado L."/>
            <person name="Berlin A.M."/>
            <person name="Chapman S.B."/>
            <person name="Dewar J."/>
            <person name="Goldberg J."/>
            <person name="Griggs A."/>
            <person name="Gujja S."/>
            <person name="Hansen M."/>
            <person name="Howarth C."/>
            <person name="Imamovic A."/>
            <person name="Larimer J."/>
            <person name="McCowan C."/>
            <person name="Murphy C."/>
            <person name="Pearson M."/>
            <person name="Priest M."/>
            <person name="Roberts A."/>
            <person name="Saif S."/>
            <person name="Shea T."/>
            <person name="Sykes S."/>
            <person name="Wortman J."/>
            <person name="Nusbaum C."/>
            <person name="Birren B."/>
        </authorList>
    </citation>
    <scope>NUCLEOTIDE SEQUENCE [LARGE SCALE GENOMIC DNA]</scope>
    <source>
        <strain evidence="2">CBS 10118</strain>
    </source>
</reference>
<reference evidence="3" key="2">
    <citation type="submission" date="2013-07" db="EMBL/GenBank/DDBJ databases">
        <authorList>
            <consortium name="The Broad Institute Genome Sequencing Platform"/>
            <person name="Cuomo C."/>
            <person name="Litvintseva A."/>
            <person name="Chen Y."/>
            <person name="Heitman J."/>
            <person name="Sun S."/>
            <person name="Springer D."/>
            <person name="Dromer F."/>
            <person name="Young S.K."/>
            <person name="Zeng Q."/>
            <person name="Gargeya S."/>
            <person name="Fitzgerald M."/>
            <person name="Abouelleil A."/>
            <person name="Alvarado L."/>
            <person name="Berlin A.M."/>
            <person name="Chapman S.B."/>
            <person name="Dewar J."/>
            <person name="Goldberg J."/>
            <person name="Griggs A."/>
            <person name="Gujja S."/>
            <person name="Hansen M."/>
            <person name="Howarth C."/>
            <person name="Imamovic A."/>
            <person name="Larimer J."/>
            <person name="McCowan C."/>
            <person name="Murphy C."/>
            <person name="Pearson M."/>
            <person name="Priest M."/>
            <person name="Roberts A."/>
            <person name="Saif S."/>
            <person name="Shea T."/>
            <person name="Sykes S."/>
            <person name="Wortman J."/>
            <person name="Nusbaum C."/>
            <person name="Birren B."/>
        </authorList>
    </citation>
    <scope>NUCLEOTIDE SEQUENCE</scope>
    <source>
        <strain evidence="3">CBS 10118</strain>
    </source>
</reference>
<evidence type="ECO:0000313" key="4">
    <source>
        <dbReference type="Proteomes" id="UP000092730"/>
    </source>
</evidence>
<dbReference type="Proteomes" id="UP000092730">
    <property type="component" value="Chromosome 5"/>
</dbReference>
<proteinExistence type="predicted"/>
<dbReference type="KEGG" id="kbi:30209990"/>
<reference evidence="3" key="4">
    <citation type="submission" date="2024-02" db="EMBL/GenBank/DDBJ databases">
        <title>Comparative genomics of Cryptococcus and Kwoniella reveals pathogenesis evolution and contrasting modes of karyotype evolution via chromosome fusion or intercentromeric recombination.</title>
        <authorList>
            <person name="Coelho M.A."/>
            <person name="David-Palma M."/>
            <person name="Shea T."/>
            <person name="Bowers K."/>
            <person name="McGinley-Smith S."/>
            <person name="Mohammad A.W."/>
            <person name="Gnirke A."/>
            <person name="Yurkov A.M."/>
            <person name="Nowrousian M."/>
            <person name="Sun S."/>
            <person name="Cuomo C.A."/>
            <person name="Heitman J."/>
        </authorList>
    </citation>
    <scope>NUCLEOTIDE SEQUENCE</scope>
    <source>
        <strain evidence="3">CBS 10118</strain>
    </source>
</reference>
<protein>
    <submittedName>
        <fullName evidence="2">Uncharacterized protein</fullName>
    </submittedName>
</protein>
<sequence>MLSPSSTITNTSPPRPHLAQHRRHSTSSTTSKPNAQERLSKLLSTISSVLLAYSKSPNASPRYVNSLIEFHKRAASLCPDGKGVPQLPTPPSSTPHLGVGRVGTNNGANVSFSAMLLQSHPPYTHKRQHRRGEVRRKSLSDQVTLKDIHEHDHDHPIRHLPPINKHIPEGPAGPEERDGNVRSLEERISKLEKDWWTSEIVAAWYGPTANPDLSRKLSDSSSKLPSPPITRRQSHNTTADDSPFLEGEGTARNDAEAQRRKSSFTLLSEYRKKKQRDEWLEPVLRRDASVVGLHDE</sequence>
<feature type="compositionally biased region" description="Basic and acidic residues" evidence="1">
    <location>
        <begin position="249"/>
        <end position="259"/>
    </location>
</feature>
<feature type="region of interest" description="Disordered" evidence="1">
    <location>
        <begin position="153"/>
        <end position="180"/>
    </location>
</feature>
<dbReference type="EMBL" id="KI894022">
    <property type="protein sequence ID" value="OCF24133.1"/>
    <property type="molecule type" value="Genomic_DNA"/>
</dbReference>
<dbReference type="VEuPathDB" id="FungiDB:I302_05591"/>
<organism evidence="2">
    <name type="scientific">Kwoniella bestiolae CBS 10118</name>
    <dbReference type="NCBI Taxonomy" id="1296100"/>
    <lineage>
        <taxon>Eukaryota</taxon>
        <taxon>Fungi</taxon>
        <taxon>Dikarya</taxon>
        <taxon>Basidiomycota</taxon>
        <taxon>Agaricomycotina</taxon>
        <taxon>Tremellomycetes</taxon>
        <taxon>Tremellales</taxon>
        <taxon>Cryptococcaceae</taxon>
        <taxon>Kwoniella</taxon>
    </lineage>
</organism>